<proteinExistence type="predicted"/>
<accession>A0A2K2CPD8</accession>
<organism evidence="2">
    <name type="scientific">Brachypodium distachyon</name>
    <name type="common">Purple false brome</name>
    <name type="synonym">Trachynia distachya</name>
    <dbReference type="NCBI Taxonomy" id="15368"/>
    <lineage>
        <taxon>Eukaryota</taxon>
        <taxon>Viridiplantae</taxon>
        <taxon>Streptophyta</taxon>
        <taxon>Embryophyta</taxon>
        <taxon>Tracheophyta</taxon>
        <taxon>Spermatophyta</taxon>
        <taxon>Magnoliopsida</taxon>
        <taxon>Liliopsida</taxon>
        <taxon>Poales</taxon>
        <taxon>Poaceae</taxon>
        <taxon>BOP clade</taxon>
        <taxon>Pooideae</taxon>
        <taxon>Stipodae</taxon>
        <taxon>Brachypodieae</taxon>
        <taxon>Brachypodium</taxon>
    </lineage>
</organism>
<reference evidence="2" key="2">
    <citation type="submission" date="2017-06" db="EMBL/GenBank/DDBJ databases">
        <title>WGS assembly of Brachypodium distachyon.</title>
        <authorList>
            <consortium name="The International Brachypodium Initiative"/>
            <person name="Lucas S."/>
            <person name="Harmon-Smith M."/>
            <person name="Lail K."/>
            <person name="Tice H."/>
            <person name="Grimwood J."/>
            <person name="Bruce D."/>
            <person name="Barry K."/>
            <person name="Shu S."/>
            <person name="Lindquist E."/>
            <person name="Wang M."/>
            <person name="Pitluck S."/>
            <person name="Vogel J.P."/>
            <person name="Garvin D.F."/>
            <person name="Mockler T.C."/>
            <person name="Schmutz J."/>
            <person name="Rokhsar D."/>
            <person name="Bevan M.W."/>
        </authorList>
    </citation>
    <scope>NUCLEOTIDE SEQUENCE</scope>
    <source>
        <strain evidence="2">Bd21</strain>
    </source>
</reference>
<name>A0A2K2CPD8_BRADI</name>
<sequence>MMHIQGWSLWHPSEGEEKKATCHYCSSVINQCIYNEMLQLVTYKTRVATNKEESGRSIVLPWVFLGDRPDPPLSSEAAAAPSAHSAFLALHASCCCRLPPIPRRLPRRPPRNATPLLSTQSVLPPSSQHDATARHPACNTDLAALVAARRRRSPPSHDEEASCRTPATSISESFFSFLATLAR</sequence>
<gene>
    <name evidence="2" type="ORF">BRADI_4g22173v3</name>
</gene>
<evidence type="ECO:0000313" key="3">
    <source>
        <dbReference type="EnsemblPlants" id="PNT63908"/>
    </source>
</evidence>
<dbReference type="InParanoid" id="A0A2K2CPD8"/>
<keyword evidence="4" id="KW-1185">Reference proteome</keyword>
<reference evidence="2 3" key="1">
    <citation type="journal article" date="2010" name="Nature">
        <title>Genome sequencing and analysis of the model grass Brachypodium distachyon.</title>
        <authorList>
            <consortium name="International Brachypodium Initiative"/>
        </authorList>
    </citation>
    <scope>NUCLEOTIDE SEQUENCE [LARGE SCALE GENOMIC DNA]</scope>
    <source>
        <strain evidence="2 3">Bd21</strain>
    </source>
</reference>
<evidence type="ECO:0000256" key="1">
    <source>
        <dbReference type="SAM" id="MobiDB-lite"/>
    </source>
</evidence>
<dbReference type="Proteomes" id="UP000008810">
    <property type="component" value="Chromosome 4"/>
</dbReference>
<dbReference type="EMBL" id="CM000883">
    <property type="protein sequence ID" value="PNT63908.1"/>
    <property type="molecule type" value="Genomic_DNA"/>
</dbReference>
<dbReference type="EnsemblPlants" id="PNT63908">
    <property type="protein sequence ID" value="PNT63908"/>
    <property type="gene ID" value="BRADI_4g22173v3"/>
</dbReference>
<dbReference type="AlphaFoldDB" id="A0A2K2CPD8"/>
<evidence type="ECO:0000313" key="2">
    <source>
        <dbReference type="EMBL" id="PNT63908.1"/>
    </source>
</evidence>
<feature type="region of interest" description="Disordered" evidence="1">
    <location>
        <begin position="105"/>
        <end position="135"/>
    </location>
</feature>
<protein>
    <submittedName>
        <fullName evidence="2 3">Uncharacterized protein</fullName>
    </submittedName>
</protein>
<reference evidence="3" key="3">
    <citation type="submission" date="2018-08" db="UniProtKB">
        <authorList>
            <consortium name="EnsemblPlants"/>
        </authorList>
    </citation>
    <scope>IDENTIFICATION</scope>
    <source>
        <strain evidence="3">cv. Bd21</strain>
    </source>
</reference>
<dbReference type="Gramene" id="PNT63908">
    <property type="protein sequence ID" value="PNT63908"/>
    <property type="gene ID" value="BRADI_4g22173v3"/>
</dbReference>
<feature type="compositionally biased region" description="Polar residues" evidence="1">
    <location>
        <begin position="115"/>
        <end position="130"/>
    </location>
</feature>
<evidence type="ECO:0000313" key="4">
    <source>
        <dbReference type="Proteomes" id="UP000008810"/>
    </source>
</evidence>